<comment type="caution">
    <text evidence="1">The sequence shown here is derived from an EMBL/GenBank/DDBJ whole genome shotgun (WGS) entry which is preliminary data.</text>
</comment>
<accession>A0A9N9NJ72</accession>
<dbReference type="Proteomes" id="UP000789759">
    <property type="component" value="Unassembled WGS sequence"/>
</dbReference>
<feature type="non-terminal residue" evidence="1">
    <location>
        <position position="95"/>
    </location>
</feature>
<keyword evidence="2" id="KW-1185">Reference proteome</keyword>
<evidence type="ECO:0000313" key="2">
    <source>
        <dbReference type="Proteomes" id="UP000789759"/>
    </source>
</evidence>
<name>A0A9N9NJ72_9GLOM</name>
<sequence>GLSTNSQKPMSYRLLNLYILCNLNIPLRQAIPLPSFQKSIYMEINIIPKQVKQLKEIIPQSPIAKTTTVPLLSFSLNYSTTQQGTSSSSKQISQI</sequence>
<proteinExistence type="predicted"/>
<dbReference type="EMBL" id="CAJVQA010015504">
    <property type="protein sequence ID" value="CAG8737572.1"/>
    <property type="molecule type" value="Genomic_DNA"/>
</dbReference>
<reference evidence="1" key="1">
    <citation type="submission" date="2021-06" db="EMBL/GenBank/DDBJ databases">
        <authorList>
            <person name="Kallberg Y."/>
            <person name="Tangrot J."/>
            <person name="Rosling A."/>
        </authorList>
    </citation>
    <scope>NUCLEOTIDE SEQUENCE</scope>
    <source>
        <strain evidence="1">FL966</strain>
    </source>
</reference>
<evidence type="ECO:0000313" key="1">
    <source>
        <dbReference type="EMBL" id="CAG8737572.1"/>
    </source>
</evidence>
<organism evidence="1 2">
    <name type="scientific">Cetraspora pellucida</name>
    <dbReference type="NCBI Taxonomy" id="1433469"/>
    <lineage>
        <taxon>Eukaryota</taxon>
        <taxon>Fungi</taxon>
        <taxon>Fungi incertae sedis</taxon>
        <taxon>Mucoromycota</taxon>
        <taxon>Glomeromycotina</taxon>
        <taxon>Glomeromycetes</taxon>
        <taxon>Diversisporales</taxon>
        <taxon>Gigasporaceae</taxon>
        <taxon>Cetraspora</taxon>
    </lineage>
</organism>
<gene>
    <name evidence="1" type="ORF">CPELLU_LOCUS13897</name>
</gene>
<dbReference type="AlphaFoldDB" id="A0A9N9NJ72"/>
<protein>
    <submittedName>
        <fullName evidence="1">14605_t:CDS:1</fullName>
    </submittedName>
</protein>